<proteinExistence type="predicted"/>
<accession>A0ABR1QKI6</accession>
<protein>
    <submittedName>
        <fullName evidence="1">Uncharacterized protein</fullName>
    </submittedName>
</protein>
<evidence type="ECO:0000313" key="2">
    <source>
        <dbReference type="Proteomes" id="UP001391051"/>
    </source>
</evidence>
<dbReference type="RefSeq" id="XP_066702554.1">
    <property type="nucleotide sequence ID" value="XM_066842692.1"/>
</dbReference>
<organism evidence="1 2">
    <name type="scientific">Apiospora aurea</name>
    <dbReference type="NCBI Taxonomy" id="335848"/>
    <lineage>
        <taxon>Eukaryota</taxon>
        <taxon>Fungi</taxon>
        <taxon>Dikarya</taxon>
        <taxon>Ascomycota</taxon>
        <taxon>Pezizomycotina</taxon>
        <taxon>Sordariomycetes</taxon>
        <taxon>Xylariomycetidae</taxon>
        <taxon>Amphisphaeriales</taxon>
        <taxon>Apiosporaceae</taxon>
        <taxon>Apiospora</taxon>
    </lineage>
</organism>
<keyword evidence="2" id="KW-1185">Reference proteome</keyword>
<reference evidence="1 2" key="1">
    <citation type="submission" date="2023-01" db="EMBL/GenBank/DDBJ databases">
        <title>Analysis of 21 Apiospora genomes using comparative genomics revels a genus with tremendous synthesis potential of carbohydrate active enzymes and secondary metabolites.</title>
        <authorList>
            <person name="Sorensen T."/>
        </authorList>
    </citation>
    <scope>NUCLEOTIDE SEQUENCE [LARGE SCALE GENOMIC DNA]</scope>
    <source>
        <strain evidence="1 2">CBS 24483</strain>
    </source>
</reference>
<dbReference type="Proteomes" id="UP001391051">
    <property type="component" value="Unassembled WGS sequence"/>
</dbReference>
<gene>
    <name evidence="1" type="ORF">PG986_006470</name>
</gene>
<dbReference type="GeneID" id="92075754"/>
<comment type="caution">
    <text evidence="1">The sequence shown here is derived from an EMBL/GenBank/DDBJ whole genome shotgun (WGS) entry which is preliminary data.</text>
</comment>
<name>A0ABR1QKI6_9PEZI</name>
<evidence type="ECO:0000313" key="1">
    <source>
        <dbReference type="EMBL" id="KAK7957248.1"/>
    </source>
</evidence>
<dbReference type="EMBL" id="JAQQWE010000004">
    <property type="protein sequence ID" value="KAK7957248.1"/>
    <property type="molecule type" value="Genomic_DNA"/>
</dbReference>
<sequence>MTEAILQNIQPEAFERLKAEIGITEEETVGYGQDWWCEALANKKRLPWLWDLDSEVVREKQRNGGHWDWELLVLTRL</sequence>